<proteinExistence type="predicted"/>
<keyword evidence="3" id="KW-1185">Reference proteome</keyword>
<protein>
    <submittedName>
        <fullName evidence="2">Uncharacterized protein</fullName>
    </submittedName>
</protein>
<feature type="region of interest" description="Disordered" evidence="1">
    <location>
        <begin position="1"/>
        <end position="24"/>
    </location>
</feature>
<dbReference type="Proteomes" id="UP001148838">
    <property type="component" value="Unassembled WGS sequence"/>
</dbReference>
<accession>A0ABQ8S5F2</accession>
<name>A0ABQ8S5F2_PERAM</name>
<dbReference type="EMBL" id="JAJSOF020000036">
    <property type="protein sequence ID" value="KAJ4428985.1"/>
    <property type="molecule type" value="Genomic_DNA"/>
</dbReference>
<organism evidence="2 3">
    <name type="scientific">Periplaneta americana</name>
    <name type="common">American cockroach</name>
    <name type="synonym">Blatta americana</name>
    <dbReference type="NCBI Taxonomy" id="6978"/>
    <lineage>
        <taxon>Eukaryota</taxon>
        <taxon>Metazoa</taxon>
        <taxon>Ecdysozoa</taxon>
        <taxon>Arthropoda</taxon>
        <taxon>Hexapoda</taxon>
        <taxon>Insecta</taxon>
        <taxon>Pterygota</taxon>
        <taxon>Neoptera</taxon>
        <taxon>Polyneoptera</taxon>
        <taxon>Dictyoptera</taxon>
        <taxon>Blattodea</taxon>
        <taxon>Blattoidea</taxon>
        <taxon>Blattidae</taxon>
        <taxon>Blattinae</taxon>
        <taxon>Periplaneta</taxon>
    </lineage>
</organism>
<comment type="caution">
    <text evidence="2">The sequence shown here is derived from an EMBL/GenBank/DDBJ whole genome shotgun (WGS) entry which is preliminary data.</text>
</comment>
<evidence type="ECO:0000256" key="1">
    <source>
        <dbReference type="SAM" id="MobiDB-lite"/>
    </source>
</evidence>
<reference evidence="2 3" key="1">
    <citation type="journal article" date="2022" name="Allergy">
        <title>Genome assembly and annotation of Periplaneta americana reveal a comprehensive cockroach allergen profile.</title>
        <authorList>
            <person name="Wang L."/>
            <person name="Xiong Q."/>
            <person name="Saelim N."/>
            <person name="Wang L."/>
            <person name="Nong W."/>
            <person name="Wan A.T."/>
            <person name="Shi M."/>
            <person name="Liu X."/>
            <person name="Cao Q."/>
            <person name="Hui J.H.L."/>
            <person name="Sookrung N."/>
            <person name="Leung T.F."/>
            <person name="Tungtrongchitr A."/>
            <person name="Tsui S.K.W."/>
        </authorList>
    </citation>
    <scope>NUCLEOTIDE SEQUENCE [LARGE SCALE GENOMIC DNA]</scope>
    <source>
        <strain evidence="2">PWHHKU_190912</strain>
    </source>
</reference>
<evidence type="ECO:0000313" key="2">
    <source>
        <dbReference type="EMBL" id="KAJ4428985.1"/>
    </source>
</evidence>
<sequence>MIARWAPQMLTPTQKKAKSSALETNVSRHVKTATSEGRVACSLRRVGDNKPCLFLSQEISSVKSSHNASYALFIGRSSLGGTGEHVMGASRPAGRMPP</sequence>
<evidence type="ECO:0000313" key="3">
    <source>
        <dbReference type="Proteomes" id="UP001148838"/>
    </source>
</evidence>
<gene>
    <name evidence="2" type="ORF">ANN_25981</name>
</gene>